<comment type="caution">
    <text evidence="1">The sequence shown here is derived from an EMBL/GenBank/DDBJ whole genome shotgun (WGS) entry which is preliminary data.</text>
</comment>
<sequence>MMSEYGSNPPTFSGDATVGYPAPQTSPVVVFFPTKCLVMMKLLYLSTKMDTYQSEEKFKIHENVIHTSEEDSRELGSKNKSKFNLC</sequence>
<keyword evidence="2" id="KW-1185">Reference proteome</keyword>
<organism evidence="1 2">
    <name type="scientific">Smallanthus sonchifolius</name>
    <dbReference type="NCBI Taxonomy" id="185202"/>
    <lineage>
        <taxon>Eukaryota</taxon>
        <taxon>Viridiplantae</taxon>
        <taxon>Streptophyta</taxon>
        <taxon>Embryophyta</taxon>
        <taxon>Tracheophyta</taxon>
        <taxon>Spermatophyta</taxon>
        <taxon>Magnoliopsida</taxon>
        <taxon>eudicotyledons</taxon>
        <taxon>Gunneridae</taxon>
        <taxon>Pentapetalae</taxon>
        <taxon>asterids</taxon>
        <taxon>campanulids</taxon>
        <taxon>Asterales</taxon>
        <taxon>Asteraceae</taxon>
        <taxon>Asteroideae</taxon>
        <taxon>Heliantheae alliance</taxon>
        <taxon>Millerieae</taxon>
        <taxon>Smallanthus</taxon>
    </lineage>
</organism>
<name>A0ACB9A2K2_9ASTR</name>
<reference evidence="1 2" key="2">
    <citation type="journal article" date="2022" name="Mol. Ecol. Resour.">
        <title>The genomes of chicory, endive, great burdock and yacon provide insights into Asteraceae paleo-polyploidization history and plant inulin production.</title>
        <authorList>
            <person name="Fan W."/>
            <person name="Wang S."/>
            <person name="Wang H."/>
            <person name="Wang A."/>
            <person name="Jiang F."/>
            <person name="Liu H."/>
            <person name="Zhao H."/>
            <person name="Xu D."/>
            <person name="Zhang Y."/>
        </authorList>
    </citation>
    <scope>NUCLEOTIDE SEQUENCE [LARGE SCALE GENOMIC DNA]</scope>
    <source>
        <strain evidence="2">cv. Yunnan</strain>
        <tissue evidence="1">Leaves</tissue>
    </source>
</reference>
<accession>A0ACB9A2K2</accession>
<dbReference type="Proteomes" id="UP001056120">
    <property type="component" value="Linkage Group LG25"/>
</dbReference>
<protein>
    <submittedName>
        <fullName evidence="1">Uncharacterized protein</fullName>
    </submittedName>
</protein>
<dbReference type="EMBL" id="CM042042">
    <property type="protein sequence ID" value="KAI3704098.1"/>
    <property type="molecule type" value="Genomic_DNA"/>
</dbReference>
<proteinExistence type="predicted"/>
<gene>
    <name evidence="1" type="ORF">L1987_74311</name>
</gene>
<evidence type="ECO:0000313" key="1">
    <source>
        <dbReference type="EMBL" id="KAI3704098.1"/>
    </source>
</evidence>
<reference evidence="2" key="1">
    <citation type="journal article" date="2022" name="Mol. Ecol. Resour.">
        <title>The genomes of chicory, endive, great burdock and yacon provide insights into Asteraceae palaeo-polyploidization history and plant inulin production.</title>
        <authorList>
            <person name="Fan W."/>
            <person name="Wang S."/>
            <person name="Wang H."/>
            <person name="Wang A."/>
            <person name="Jiang F."/>
            <person name="Liu H."/>
            <person name="Zhao H."/>
            <person name="Xu D."/>
            <person name="Zhang Y."/>
        </authorList>
    </citation>
    <scope>NUCLEOTIDE SEQUENCE [LARGE SCALE GENOMIC DNA]</scope>
    <source>
        <strain evidence="2">cv. Yunnan</strain>
    </source>
</reference>
<evidence type="ECO:0000313" key="2">
    <source>
        <dbReference type="Proteomes" id="UP001056120"/>
    </source>
</evidence>